<name>A0A8X6RIJ3_TRICX</name>
<comment type="caution">
    <text evidence="2">The sequence shown here is derived from an EMBL/GenBank/DDBJ whole genome shotgun (WGS) entry which is preliminary data.</text>
</comment>
<accession>A0A8X6RIJ3</accession>
<organism evidence="2 3">
    <name type="scientific">Trichonephila clavipes</name>
    <name type="common">Golden silk orbweaver</name>
    <name type="synonym">Nephila clavipes</name>
    <dbReference type="NCBI Taxonomy" id="2585209"/>
    <lineage>
        <taxon>Eukaryota</taxon>
        <taxon>Metazoa</taxon>
        <taxon>Ecdysozoa</taxon>
        <taxon>Arthropoda</taxon>
        <taxon>Chelicerata</taxon>
        <taxon>Arachnida</taxon>
        <taxon>Araneae</taxon>
        <taxon>Araneomorphae</taxon>
        <taxon>Entelegynae</taxon>
        <taxon>Araneoidea</taxon>
        <taxon>Nephilidae</taxon>
        <taxon>Trichonephila</taxon>
    </lineage>
</organism>
<feature type="compositionally biased region" description="Basic and acidic residues" evidence="1">
    <location>
        <begin position="59"/>
        <end position="69"/>
    </location>
</feature>
<evidence type="ECO:0000313" key="3">
    <source>
        <dbReference type="Proteomes" id="UP000887159"/>
    </source>
</evidence>
<evidence type="ECO:0000256" key="1">
    <source>
        <dbReference type="SAM" id="MobiDB-lite"/>
    </source>
</evidence>
<feature type="region of interest" description="Disordered" evidence="1">
    <location>
        <begin position="39"/>
        <end position="69"/>
    </location>
</feature>
<reference evidence="2" key="1">
    <citation type="submission" date="2020-08" db="EMBL/GenBank/DDBJ databases">
        <title>Multicomponent nature underlies the extraordinary mechanical properties of spider dragline silk.</title>
        <authorList>
            <person name="Kono N."/>
            <person name="Nakamura H."/>
            <person name="Mori M."/>
            <person name="Yoshida Y."/>
            <person name="Ohtoshi R."/>
            <person name="Malay A.D."/>
            <person name="Moran D.A.P."/>
            <person name="Tomita M."/>
            <person name="Numata K."/>
            <person name="Arakawa K."/>
        </authorList>
    </citation>
    <scope>NUCLEOTIDE SEQUENCE</scope>
</reference>
<evidence type="ECO:0000313" key="2">
    <source>
        <dbReference type="EMBL" id="GFX95648.1"/>
    </source>
</evidence>
<gene>
    <name evidence="2" type="ORF">TNCV_4885741</name>
</gene>
<proteinExistence type="predicted"/>
<sequence>MLKWVVKNSDPCSQGLPLSVYGWKGLRTELVFRFPRIQDDSESREDSPIMSRKRSRALKGRETTDERKC</sequence>
<dbReference type="AlphaFoldDB" id="A0A8X6RIJ3"/>
<dbReference type="EMBL" id="BMAU01021188">
    <property type="protein sequence ID" value="GFX95648.1"/>
    <property type="molecule type" value="Genomic_DNA"/>
</dbReference>
<protein>
    <submittedName>
        <fullName evidence="2">Uncharacterized protein</fullName>
    </submittedName>
</protein>
<keyword evidence="3" id="KW-1185">Reference proteome</keyword>
<dbReference type="Proteomes" id="UP000887159">
    <property type="component" value="Unassembled WGS sequence"/>
</dbReference>